<name>A0A6B8RNX9_9BACL</name>
<gene>
    <name evidence="1" type="ORF">EHS13_20080</name>
</gene>
<organism evidence="1 2">
    <name type="scientific">Paenibacillus psychroresistens</name>
    <dbReference type="NCBI Taxonomy" id="1778678"/>
    <lineage>
        <taxon>Bacteria</taxon>
        <taxon>Bacillati</taxon>
        <taxon>Bacillota</taxon>
        <taxon>Bacilli</taxon>
        <taxon>Bacillales</taxon>
        <taxon>Paenibacillaceae</taxon>
        <taxon>Paenibacillus</taxon>
    </lineage>
</organism>
<accession>A0A6B8RNX9</accession>
<dbReference type="Gene3D" id="1.10.8.200">
    <property type="entry name" value="Replisome organizer (g39p helicase loader/inhibitor protein)"/>
    <property type="match status" value="1"/>
</dbReference>
<protein>
    <submittedName>
        <fullName evidence="1">Uncharacterized protein</fullName>
    </submittedName>
</protein>
<proteinExistence type="predicted"/>
<evidence type="ECO:0000313" key="1">
    <source>
        <dbReference type="EMBL" id="QGQ97018.1"/>
    </source>
</evidence>
<dbReference type="Proteomes" id="UP000426246">
    <property type="component" value="Chromosome"/>
</dbReference>
<dbReference type="EMBL" id="CP034235">
    <property type="protein sequence ID" value="QGQ97018.1"/>
    <property type="molecule type" value="Genomic_DNA"/>
</dbReference>
<reference evidence="2" key="1">
    <citation type="submission" date="2018-11" db="EMBL/GenBank/DDBJ databases">
        <title>Complete genome sequence of Paenibacillus sp. ML311-T8.</title>
        <authorList>
            <person name="Nam Y.-D."/>
            <person name="Kang J."/>
            <person name="Chung W.-H."/>
            <person name="Park Y.S."/>
        </authorList>
    </citation>
    <scope>NUCLEOTIDE SEQUENCE [LARGE SCALE GENOMIC DNA]</scope>
    <source>
        <strain evidence="2">ML311-T8</strain>
    </source>
</reference>
<dbReference type="AlphaFoldDB" id="A0A6B8RNX9"/>
<evidence type="ECO:0000313" key="2">
    <source>
        <dbReference type="Proteomes" id="UP000426246"/>
    </source>
</evidence>
<dbReference type="KEGG" id="ppsc:EHS13_20080"/>
<sequence length="127" mass="14458">MLRSAKTNSLCERLGRACNLNKVEVKQLFLIINNCYPNFQYDDIKTEIWTDMLKGVSFETGQRNLRDHIAASRYSPTISDIVQQTSKEDREILLRNADLAFEQYVNEGGDPYKYVPGDGSGYKKLGG</sequence>
<keyword evidence="2" id="KW-1185">Reference proteome</keyword>